<organism evidence="5 6">
    <name type="scientific">Parendozoicomonas haliclonae</name>
    <dbReference type="NCBI Taxonomy" id="1960125"/>
    <lineage>
        <taxon>Bacteria</taxon>
        <taxon>Pseudomonadati</taxon>
        <taxon>Pseudomonadota</taxon>
        <taxon>Gammaproteobacteria</taxon>
        <taxon>Oceanospirillales</taxon>
        <taxon>Endozoicomonadaceae</taxon>
        <taxon>Parendozoicomonas</taxon>
    </lineage>
</organism>
<evidence type="ECO:0000313" key="6">
    <source>
        <dbReference type="Proteomes" id="UP000196573"/>
    </source>
</evidence>
<dbReference type="RefSeq" id="WP_087112596.1">
    <property type="nucleotide sequence ID" value="NZ_CBCSCN010000013.1"/>
</dbReference>
<dbReference type="PROSITE" id="PS50110">
    <property type="entry name" value="RESPONSE_REGULATORY"/>
    <property type="match status" value="1"/>
</dbReference>
<evidence type="ECO:0000259" key="2">
    <source>
        <dbReference type="PROSITE" id="PS50110"/>
    </source>
</evidence>
<dbReference type="PROSITE" id="PS50883">
    <property type="entry name" value="EAL"/>
    <property type="match status" value="1"/>
</dbReference>
<feature type="domain" description="Response regulatory" evidence="2">
    <location>
        <begin position="24"/>
        <end position="140"/>
    </location>
</feature>
<dbReference type="Pfam" id="PF00990">
    <property type="entry name" value="GGDEF"/>
    <property type="match status" value="1"/>
</dbReference>
<dbReference type="PROSITE" id="PS50887">
    <property type="entry name" value="GGDEF"/>
    <property type="match status" value="1"/>
</dbReference>
<dbReference type="NCBIfam" id="TIGR00229">
    <property type="entry name" value="sensory_box"/>
    <property type="match status" value="1"/>
</dbReference>
<reference evidence="5 6" key="1">
    <citation type="submission" date="2017-03" db="EMBL/GenBank/DDBJ databases">
        <authorList>
            <person name="Afonso C.L."/>
            <person name="Miller P.J."/>
            <person name="Scott M.A."/>
            <person name="Spackman E."/>
            <person name="Goraichik I."/>
            <person name="Dimitrov K.M."/>
            <person name="Suarez D.L."/>
            <person name="Swayne D.E."/>
        </authorList>
    </citation>
    <scope>NUCLEOTIDE SEQUENCE [LARGE SCALE GENOMIC DNA]</scope>
    <source>
        <strain evidence="5">SB41UT1</strain>
    </source>
</reference>
<dbReference type="SUPFAM" id="SSF52172">
    <property type="entry name" value="CheY-like"/>
    <property type="match status" value="1"/>
</dbReference>
<dbReference type="InterPro" id="IPR043128">
    <property type="entry name" value="Rev_trsase/Diguanyl_cyclase"/>
</dbReference>
<keyword evidence="5" id="KW-0378">Hydrolase</keyword>
<dbReference type="InterPro" id="IPR000160">
    <property type="entry name" value="GGDEF_dom"/>
</dbReference>
<dbReference type="InterPro" id="IPR035919">
    <property type="entry name" value="EAL_sf"/>
</dbReference>
<keyword evidence="6" id="KW-1185">Reference proteome</keyword>
<dbReference type="SUPFAM" id="SSF141868">
    <property type="entry name" value="EAL domain-like"/>
    <property type="match status" value="1"/>
</dbReference>
<dbReference type="CDD" id="cd00130">
    <property type="entry name" value="PAS"/>
    <property type="match status" value="1"/>
</dbReference>
<dbReference type="Pfam" id="PF00563">
    <property type="entry name" value="EAL"/>
    <property type="match status" value="1"/>
</dbReference>
<evidence type="ECO:0000256" key="1">
    <source>
        <dbReference type="PROSITE-ProRule" id="PRU00169"/>
    </source>
</evidence>
<dbReference type="InterPro" id="IPR035965">
    <property type="entry name" value="PAS-like_dom_sf"/>
</dbReference>
<dbReference type="SUPFAM" id="SSF55073">
    <property type="entry name" value="Nucleotide cyclase"/>
    <property type="match status" value="1"/>
</dbReference>
<dbReference type="InterPro" id="IPR029787">
    <property type="entry name" value="Nucleotide_cyclase"/>
</dbReference>
<dbReference type="InterPro" id="IPR001633">
    <property type="entry name" value="EAL_dom"/>
</dbReference>
<dbReference type="Proteomes" id="UP000196573">
    <property type="component" value="Unassembled WGS sequence"/>
</dbReference>
<dbReference type="EC" id="3.1.4.52" evidence="5"/>
<dbReference type="SUPFAM" id="SSF55785">
    <property type="entry name" value="PYP-like sensor domain (PAS domain)"/>
    <property type="match status" value="1"/>
</dbReference>
<evidence type="ECO:0000259" key="3">
    <source>
        <dbReference type="PROSITE" id="PS50883"/>
    </source>
</evidence>
<dbReference type="CDD" id="cd01948">
    <property type="entry name" value="EAL"/>
    <property type="match status" value="1"/>
</dbReference>
<dbReference type="CDD" id="cd01949">
    <property type="entry name" value="GGDEF"/>
    <property type="match status" value="1"/>
</dbReference>
<dbReference type="Gene3D" id="3.30.450.20">
    <property type="entry name" value="PAS domain"/>
    <property type="match status" value="1"/>
</dbReference>
<feature type="domain" description="GGDEF" evidence="4">
    <location>
        <begin position="314"/>
        <end position="447"/>
    </location>
</feature>
<dbReference type="NCBIfam" id="TIGR00254">
    <property type="entry name" value="GGDEF"/>
    <property type="match status" value="1"/>
</dbReference>
<dbReference type="SMART" id="SM00267">
    <property type="entry name" value="GGDEF"/>
    <property type="match status" value="1"/>
</dbReference>
<dbReference type="GO" id="GO:0071111">
    <property type="term" value="F:cyclic-guanylate-specific phosphodiesterase activity"/>
    <property type="evidence" value="ECO:0007669"/>
    <property type="project" value="UniProtKB-EC"/>
</dbReference>
<dbReference type="InterPro" id="IPR001789">
    <property type="entry name" value="Sig_transdc_resp-reg_receiver"/>
</dbReference>
<name>A0A1X7APX8_9GAMM</name>
<comment type="caution">
    <text evidence="1">Lacks conserved residue(s) required for the propagation of feature annotation.</text>
</comment>
<dbReference type="PANTHER" id="PTHR33121">
    <property type="entry name" value="CYCLIC DI-GMP PHOSPHODIESTERASE PDEF"/>
    <property type="match status" value="1"/>
</dbReference>
<dbReference type="EMBL" id="FWPT01000011">
    <property type="protein sequence ID" value="SMA50149.1"/>
    <property type="molecule type" value="Genomic_DNA"/>
</dbReference>
<sequence>MASQSGQYRPSRYKEYLQSQGPLRLLVLEDSSQSVEPLVSLFRNEGFPTRVHRVTSAEDLDESLAAHLWDMFIIFQNAEALSADESLAHIIRLDRDIPTLILTENDNSETVVQWLAAGGTDAIPVDQGERFILVCLREWYNLVQRRQRRANELALKDAERRCQLLLNSSVDAIAYIHEGMHIHANPTYLEMFGFMEPEDLAGISLIDIIHRDDQGRFKQFFRQFQLGNEDTPPLDFKGQREDGDEFQATMSLSSAKWDDEQCTQIIIRKAAADPELEKKLEALKNTDQITGLFNRAYFTEKLDKAIEQVHSHQGRFSMLDIRLDRFDDLKNELGVEISDQFLAKAAELISGHFDDQGCLARYSGGRFLALVGTDIHTTLEDQASRLVADVKDFNVRINNASVETTASVGIMPITETADSSQYILGRAEKACLSAQNNGGNRHQFHDQQQELQELAKEGDTVALIQHALENDQFRLTYQPIINTEDEQEQQYEVFSRLTDSDGETVAAADFLPAARRANLTTRIDRWVILHAIKTLSEHRAKGNNSRLFITLGLESMQDQTLPAWINVAVRAAKIPGDALVFQLCEEDVALAGEDVLPVCEAFKKLECQLCLTHFGGAADPMALLSALPVDAVKLDDALVAGMDSDQQVLSQLQDTIRTLQQKGKQVMVPKVESNKILSTLWGFDVNYVQGNFLQPPTSSMSYEFQ</sequence>
<gene>
    <name evidence="5" type="primary">gmr_2</name>
    <name evidence="5" type="ORF">EHSB41UT_03940</name>
</gene>
<accession>A0A1X7APX8</accession>
<dbReference type="CDD" id="cd00156">
    <property type="entry name" value="REC"/>
    <property type="match status" value="1"/>
</dbReference>
<dbReference type="Pfam" id="PF13426">
    <property type="entry name" value="PAS_9"/>
    <property type="match status" value="1"/>
</dbReference>
<evidence type="ECO:0000259" key="4">
    <source>
        <dbReference type="PROSITE" id="PS50887"/>
    </source>
</evidence>
<dbReference type="Gene3D" id="3.40.50.2300">
    <property type="match status" value="1"/>
</dbReference>
<dbReference type="InterPro" id="IPR011006">
    <property type="entry name" value="CheY-like_superfamily"/>
</dbReference>
<dbReference type="OrthoDB" id="7052318at2"/>
<dbReference type="InterPro" id="IPR050706">
    <property type="entry name" value="Cyclic-di-GMP_PDE-like"/>
</dbReference>
<feature type="domain" description="EAL" evidence="3">
    <location>
        <begin position="457"/>
        <end position="705"/>
    </location>
</feature>
<evidence type="ECO:0000313" key="5">
    <source>
        <dbReference type="EMBL" id="SMA50149.1"/>
    </source>
</evidence>
<dbReference type="GO" id="GO:0000160">
    <property type="term" value="P:phosphorelay signal transduction system"/>
    <property type="evidence" value="ECO:0007669"/>
    <property type="project" value="InterPro"/>
</dbReference>
<dbReference type="InterPro" id="IPR000014">
    <property type="entry name" value="PAS"/>
</dbReference>
<dbReference type="Gene3D" id="3.20.20.450">
    <property type="entry name" value="EAL domain"/>
    <property type="match status" value="1"/>
</dbReference>
<protein>
    <submittedName>
        <fullName evidence="5">Cyclic di-GMP phosphodiesterase Gmr</fullName>
        <ecNumber evidence="5">3.1.4.52</ecNumber>
    </submittedName>
</protein>
<dbReference type="SMART" id="SM00091">
    <property type="entry name" value="PAS"/>
    <property type="match status" value="1"/>
</dbReference>
<dbReference type="Gene3D" id="3.30.70.270">
    <property type="match status" value="1"/>
</dbReference>
<dbReference type="PANTHER" id="PTHR33121:SF23">
    <property type="entry name" value="CYCLIC DI-GMP PHOSPHODIESTERASE PDEB"/>
    <property type="match status" value="1"/>
</dbReference>
<dbReference type="SMART" id="SM00052">
    <property type="entry name" value="EAL"/>
    <property type="match status" value="1"/>
</dbReference>
<dbReference type="AlphaFoldDB" id="A0A1X7APX8"/>
<proteinExistence type="predicted"/>